<keyword evidence="5" id="KW-0808">Transferase</keyword>
<dbReference type="GO" id="GO:0006974">
    <property type="term" value="P:DNA damage response"/>
    <property type="evidence" value="ECO:0007669"/>
    <property type="project" value="UniProtKB-KW"/>
</dbReference>
<keyword evidence="9" id="KW-0067">ATP-binding</keyword>
<evidence type="ECO:0000256" key="12">
    <source>
        <dbReference type="ARBA" id="ARBA00030222"/>
    </source>
</evidence>
<keyword evidence="8 21" id="KW-0418">Kinase</keyword>
<evidence type="ECO:0000256" key="9">
    <source>
        <dbReference type="ARBA" id="ARBA00022840"/>
    </source>
</evidence>
<evidence type="ECO:0000256" key="7">
    <source>
        <dbReference type="ARBA" id="ARBA00022763"/>
    </source>
</evidence>
<evidence type="ECO:0000256" key="11">
    <source>
        <dbReference type="ARBA" id="ARBA00030020"/>
    </source>
</evidence>
<protein>
    <recommendedName>
        <fullName evidence="3">Serine/threonine-protein kinase TEL1</fullName>
        <ecNumber evidence="2">2.7.11.1</ecNumber>
    </recommendedName>
    <alternativeName>
        <fullName evidence="11">ATM homolog</fullName>
    </alternativeName>
    <alternativeName>
        <fullName evidence="13 14">DNA-damage checkpoint kinase TEL1</fullName>
    </alternativeName>
    <alternativeName>
        <fullName evidence="4">Serine/threonine-protein kinase tel1</fullName>
    </alternativeName>
    <alternativeName>
        <fullName evidence="12">Telomere length regulation protein 1</fullName>
    </alternativeName>
</protein>
<comment type="catalytic activity">
    <reaction evidence="16">
        <text>L-seryl-[protein] + ATP = O-phospho-L-seryl-[protein] + ADP + H(+)</text>
        <dbReference type="Rhea" id="RHEA:17989"/>
        <dbReference type="Rhea" id="RHEA-COMP:9863"/>
        <dbReference type="Rhea" id="RHEA-COMP:11604"/>
        <dbReference type="ChEBI" id="CHEBI:15378"/>
        <dbReference type="ChEBI" id="CHEBI:29999"/>
        <dbReference type="ChEBI" id="CHEBI:30616"/>
        <dbReference type="ChEBI" id="CHEBI:83421"/>
        <dbReference type="ChEBI" id="CHEBI:456216"/>
        <dbReference type="EC" id="2.7.11.1"/>
    </reaction>
</comment>
<dbReference type="PANTHER" id="PTHR37079">
    <property type="entry name" value="SERINE/THREONINE-PROTEIN KINASE ATM"/>
    <property type="match status" value="1"/>
</dbReference>
<dbReference type="GO" id="GO:0035556">
    <property type="term" value="P:intracellular signal transduction"/>
    <property type="evidence" value="ECO:0007669"/>
    <property type="project" value="UniProtKB-ARBA"/>
</dbReference>
<gene>
    <name evidence="21" type="ORF">CWI39_0063p0010</name>
</gene>
<comment type="caution">
    <text evidence="21">The sequence shown here is derived from an EMBL/GenBank/DDBJ whole genome shotgun (WGS) entry which is preliminary data.</text>
</comment>
<evidence type="ECO:0000259" key="19">
    <source>
        <dbReference type="PROSITE" id="PS50290"/>
    </source>
</evidence>
<feature type="domain" description="FATC" evidence="20">
    <location>
        <begin position="2419"/>
        <end position="2451"/>
    </location>
</feature>
<evidence type="ECO:0000256" key="14">
    <source>
        <dbReference type="ARBA" id="ARBA00032467"/>
    </source>
</evidence>
<dbReference type="Proteomes" id="UP000293045">
    <property type="component" value="Unassembled WGS sequence"/>
</dbReference>
<sequence length="2493" mass="298592">MAPSNKLNKSNKSNKNVKKCWNDFKKSIYSHESTYQNLSGVFNTIIDYIYLINGLDQDIVKIEIIDDCIKIFIYFIKEQNLLTLETIESFIKVIYIFIEVFNENKETFFTQIVKILKNLKERFIELETMNVLLKLIDLENCEKIISDLQKYLKSFNTCHLNLNNIPSQLSINLIQENIQNIFEIINYSIFNTKEDFEILLILKILTNLRITNFKILYKFIKKIHIFKKDFSFSVMNIFVDYFIEIFISLKIESNFFKKCKNDFYYQLKIFKTFIPFIFRYRNTSSFKLLTKFIELFDSFSSQIKSDNVYFEIQDFFLYLDNRACLKKEKKQLYLLQETISLLFYGVFIYKTQISQQYCSKHNFYYENKFKDRFNSITESSNECIICFIFGSENLNCKENSKNIILKDKLSYFGFLDFLKIYGNLEFQNYLEKYEYFILSYNIIQLKNILDTDEFIKILYTDFKSEYKGLLVFIYFKIFPYKLKYLEMKDIEFLKRYIKNFVAYFSEKLTSLYLIINFYNLFDNKYEIESILSSVSFQKNINFLVLFIFIQIRFKSIDEKFIKNMYNLSEFLKENRLYFTKFIQQFNLPILFNYSYWGFYYDFQKYFRKSNFFSLIENVLLIYENNSSSFNNSSDVSNKKNISSIDNSDLKSDIHSLDFKENTQKPSPCFVLFNEDTEELKKLLNFILFQNYTVNIYLNINSQIKFTNLFKAPKTNVSFITETKKTFILEANEDLKKFLDFKIDSFEFKDKDIIVLKNFILLNLSHFNYNNLENLVKICLKICENKHDYSVDEYDSSISILKNIVSNFEETYFSEEMNSKEFNEKRNLISDILLYLRIKKIYKIRKDYQPKKILFKDPILTNYNKTNLSSEIENNIKPENLSNELLNTSFNFESDFSNDTHIFEILEKIIENITHLGDISSFKKLFQFINLFPNQNFIAEIMLLLFEQNHCNIFTLIYSAELYIYNLNIIPFEKNTKLSLYYSKRYEYFKKAKIYDFLKLTENNLKIYDENDPGMIKYFLLYFIYKQNTCLGIFKKYFFENILNILKLEIKFENDFIVVTSLFIFRNYLKITDNESYNEFIEVFGIEMSEKYKYIEIFLSKKEKILNSENIYEDENSMNEHIYDLNKSNNEIQKCNEECSFDISKFGHMGKNNPKKDSEQVFDISTHKSGTTNINRENESDLSLFRFFSERIKNLDSNNSKISYFIKKFRKDSFYNIFLEKYYSYERIEDLLNDFFNLKTYFSDISTLFKMKLIHLKDIDKKTFFLSEFDNTVDEMYKLNIISLEIINILKEKTFNLKNGHDLRNITYFEFLKIFCSEDIIFLLIFIFNELIDTNQEIIVPILKNGKLKFHRFYIWNRKYYKVLLNPFITHEILLFYINSEKENRNYEEEIEKEKIDFSECNSESYNFIDYNFNIALQKPSVYDVSQNNDFMTQNEKIFFDNLDSFTKSLEKWNDFDFYSERNTFKRSKKFMESDFYSRSNLYDKINVLKFINSENSDIQSNYLKNILDSLKSIEDKIKILTKNRNICNFKIHQNSFTEDSNNNNLFSDSKLIKEQNNNLYKNCIFIDKFQVQNENIFSSNISIKNENMNYLSPEHFNSKFKNIISTLSDSFTDYFNEIEKTFCKIEKEDSIKLLMTRDETFNFLKSFLFYNLNMFDESKKYLNEVIKNTDFNHHIFYIANTNLADMKIKTYEGKPIEIITQYLIPCLKNLNIIENEMVVPFKSNMNKSKTGKLFVPNEKTTNIFNIPENKDDINFNPIYFAKYSFFEFKILVLEKIGNILYEIYEGFLNSLSLNTNLEEKNTKIEKSKMNLLSDYTAEIAFQKEIKENRNELFLKSYHLLLRIYSELSLISDKDSFIFKLLSIIFDFNGKNSKILENIPSYKFLPAKYQLISKYFNSDSEYLKKTIYRLCNDHFIHVVFEVLCSIKNKMDIKSMDTLKSKEKGTYERFTSSSEHFNLFKNNIKNVKNIERMIESYKCIYRNEKNFNEDIPFKEIPIPSINFKISKNSEYKNLVFFEEFILSVKKLPGINNPILIENRGSDGKIYKEIIKGKDELRQDIIALQMFSQMNKVFENKNILKIRTYKVVRFEKFFGIVQYLSNTITLGELIDNLHKKKYPEKYDLKKCRNIFNSVVLHSLDSKISTFKEICENFIPVFNNFFLNFNNPFIYFRMKRKYVQSLGISSISSYILGLGDRHCHNLLIDTYTGEIINIDLNLLFDQARLLKTPETVPFRMTRNLIDALMCKISLNTFKTDSFKNENYFSNSSISKENEVEKIKRSKLQETESKKLNHKSNDDDSLENEVEKIKRSKLQETGSKTLNYNSNDNDSLENENKLYNLREINTRNIYLREIMTQTLKQLKKEKSIILSLMTIFRSDPLHRWILCDKKIGNIGKKSDIKLFTDAEKIIFRMKEKLSGIESGFCFSEDSHVCFLLEKATSIENLVKLFPGWQPWIPRIFNKRFHYGRTLKEKINFTTISILDTWNNSNILFNNSALF</sequence>
<dbReference type="PANTHER" id="PTHR37079:SF4">
    <property type="entry name" value="SERINE_THREONINE-PROTEIN KINASE ATM"/>
    <property type="match status" value="1"/>
</dbReference>
<evidence type="ECO:0000256" key="15">
    <source>
        <dbReference type="ARBA" id="ARBA00047899"/>
    </source>
</evidence>
<dbReference type="Gene3D" id="1.10.1070.11">
    <property type="entry name" value="Phosphatidylinositol 3-/4-kinase, catalytic domain"/>
    <property type="match status" value="1"/>
</dbReference>
<dbReference type="GO" id="GO:0005524">
    <property type="term" value="F:ATP binding"/>
    <property type="evidence" value="ECO:0007669"/>
    <property type="project" value="UniProtKB-KW"/>
</dbReference>
<dbReference type="SUPFAM" id="SSF56112">
    <property type="entry name" value="Protein kinase-like (PK-like)"/>
    <property type="match status" value="1"/>
</dbReference>
<dbReference type="VEuPathDB" id="MicrosporidiaDB:CWI39_0063p0010"/>
<feature type="domain" description="PI3K/PI4K catalytic" evidence="19">
    <location>
        <begin position="2018"/>
        <end position="2332"/>
    </location>
</feature>
<dbReference type="InterPro" id="IPR018936">
    <property type="entry name" value="PI3/4_kinase_CS"/>
</dbReference>
<evidence type="ECO:0000256" key="16">
    <source>
        <dbReference type="ARBA" id="ARBA00048679"/>
    </source>
</evidence>
<keyword evidence="10" id="KW-0539">Nucleus</keyword>
<comment type="catalytic activity">
    <reaction evidence="15">
        <text>L-threonyl-[protein] + ATP = O-phospho-L-threonyl-[protein] + ADP + H(+)</text>
        <dbReference type="Rhea" id="RHEA:46608"/>
        <dbReference type="Rhea" id="RHEA-COMP:11060"/>
        <dbReference type="Rhea" id="RHEA-COMP:11605"/>
        <dbReference type="ChEBI" id="CHEBI:15378"/>
        <dbReference type="ChEBI" id="CHEBI:30013"/>
        <dbReference type="ChEBI" id="CHEBI:30616"/>
        <dbReference type="ChEBI" id="CHEBI:61977"/>
        <dbReference type="ChEBI" id="CHEBI:456216"/>
        <dbReference type="EC" id="2.7.11.1"/>
    </reaction>
</comment>
<dbReference type="InterPro" id="IPR036940">
    <property type="entry name" value="PI3/4_kinase_cat_sf"/>
</dbReference>
<dbReference type="InterPro" id="IPR011009">
    <property type="entry name" value="Kinase-like_dom_sf"/>
</dbReference>
<dbReference type="GO" id="GO:0004674">
    <property type="term" value="F:protein serine/threonine kinase activity"/>
    <property type="evidence" value="ECO:0007669"/>
    <property type="project" value="UniProtKB-EC"/>
</dbReference>
<evidence type="ECO:0000256" key="6">
    <source>
        <dbReference type="ARBA" id="ARBA00022741"/>
    </source>
</evidence>
<dbReference type="EC" id="2.7.11.1" evidence="2"/>
<evidence type="ECO:0000256" key="5">
    <source>
        <dbReference type="ARBA" id="ARBA00022679"/>
    </source>
</evidence>
<dbReference type="PROSITE" id="PS51190">
    <property type="entry name" value="FATC"/>
    <property type="match status" value="1"/>
</dbReference>
<evidence type="ECO:0000256" key="2">
    <source>
        <dbReference type="ARBA" id="ARBA00012513"/>
    </source>
</evidence>
<evidence type="ECO:0000256" key="4">
    <source>
        <dbReference type="ARBA" id="ARBA00020288"/>
    </source>
</evidence>
<dbReference type="PROSITE" id="PS00915">
    <property type="entry name" value="PI3_4_KINASE_1"/>
    <property type="match status" value="1"/>
</dbReference>
<dbReference type="SMART" id="SM01343">
    <property type="entry name" value="FATC"/>
    <property type="match status" value="1"/>
</dbReference>
<evidence type="ECO:0000256" key="18">
    <source>
        <dbReference type="SAM" id="MobiDB-lite"/>
    </source>
</evidence>
<evidence type="ECO:0000313" key="22">
    <source>
        <dbReference type="Proteomes" id="UP000293045"/>
    </source>
</evidence>
<feature type="region of interest" description="Disordered" evidence="18">
    <location>
        <begin position="2276"/>
        <end position="2305"/>
    </location>
</feature>
<evidence type="ECO:0000313" key="21">
    <source>
        <dbReference type="EMBL" id="TBU09536.1"/>
    </source>
</evidence>
<proteinExistence type="predicted"/>
<evidence type="ECO:0000259" key="20">
    <source>
        <dbReference type="PROSITE" id="PS51190"/>
    </source>
</evidence>
<dbReference type="InterPro" id="IPR000403">
    <property type="entry name" value="PI3/4_kinase_cat_dom"/>
</dbReference>
<evidence type="ECO:0000256" key="13">
    <source>
        <dbReference type="ARBA" id="ARBA00031460"/>
    </source>
</evidence>
<dbReference type="Pfam" id="PF00454">
    <property type="entry name" value="PI3_PI4_kinase"/>
    <property type="match status" value="1"/>
</dbReference>
<evidence type="ECO:0000256" key="10">
    <source>
        <dbReference type="ARBA" id="ARBA00023242"/>
    </source>
</evidence>
<keyword evidence="7" id="KW-0227">DNA damage</keyword>
<dbReference type="InterPro" id="IPR003152">
    <property type="entry name" value="FATC_dom"/>
</dbReference>
<feature type="coiled-coil region" evidence="17">
    <location>
        <begin position="1376"/>
        <end position="1403"/>
    </location>
</feature>
<keyword evidence="17" id="KW-0175">Coiled coil</keyword>
<organism evidence="21 22">
    <name type="scientific">Hamiltosporidium magnivora</name>
    <dbReference type="NCBI Taxonomy" id="148818"/>
    <lineage>
        <taxon>Eukaryota</taxon>
        <taxon>Fungi</taxon>
        <taxon>Fungi incertae sedis</taxon>
        <taxon>Microsporidia</taxon>
        <taxon>Dubosqiidae</taxon>
        <taxon>Hamiltosporidium</taxon>
    </lineage>
</organism>
<dbReference type="Gene3D" id="3.30.1010.10">
    <property type="entry name" value="Phosphatidylinositol 3-kinase Catalytic Subunit, Chain A, domain 4"/>
    <property type="match status" value="1"/>
</dbReference>
<accession>A0A4Q9LNK4</accession>
<dbReference type="GO" id="GO:0005634">
    <property type="term" value="C:nucleus"/>
    <property type="evidence" value="ECO:0007669"/>
    <property type="project" value="UniProtKB-SubCell"/>
</dbReference>
<dbReference type="InterPro" id="IPR038980">
    <property type="entry name" value="ATM_plant"/>
</dbReference>
<dbReference type="VEuPathDB" id="MicrosporidiaDB:CWI36_0439p0010"/>
<comment type="subcellular location">
    <subcellularLocation>
        <location evidence="1">Nucleus</location>
    </subcellularLocation>
</comment>
<name>A0A4Q9LNK4_9MICR</name>
<dbReference type="PROSITE" id="PS50290">
    <property type="entry name" value="PI3_4_KINASE_3"/>
    <property type="match status" value="1"/>
</dbReference>
<evidence type="ECO:0000256" key="1">
    <source>
        <dbReference type="ARBA" id="ARBA00004123"/>
    </source>
</evidence>
<evidence type="ECO:0000256" key="3">
    <source>
        <dbReference type="ARBA" id="ARBA00014619"/>
    </source>
</evidence>
<dbReference type="EMBL" id="PIXR01000063">
    <property type="protein sequence ID" value="TBU09536.1"/>
    <property type="molecule type" value="Genomic_DNA"/>
</dbReference>
<reference evidence="21 22" key="1">
    <citation type="submission" date="2017-12" db="EMBL/GenBank/DDBJ databases">
        <authorList>
            <person name="Pombert J.-F."/>
            <person name="Haag K.L."/>
            <person name="Ebert D."/>
        </authorList>
    </citation>
    <scope>NUCLEOTIDE SEQUENCE [LARGE SCALE GENOMIC DNA]</scope>
    <source>
        <strain evidence="21">IL-BN-2</strain>
    </source>
</reference>
<keyword evidence="6" id="KW-0547">Nucleotide-binding</keyword>
<dbReference type="SMART" id="SM00146">
    <property type="entry name" value="PI3Kc"/>
    <property type="match status" value="1"/>
</dbReference>
<evidence type="ECO:0000256" key="8">
    <source>
        <dbReference type="ARBA" id="ARBA00022777"/>
    </source>
</evidence>
<evidence type="ECO:0000256" key="17">
    <source>
        <dbReference type="SAM" id="Coils"/>
    </source>
</evidence>
<feature type="compositionally biased region" description="Basic and acidic residues" evidence="18">
    <location>
        <begin position="2276"/>
        <end position="2293"/>
    </location>
</feature>